<dbReference type="InterPro" id="IPR023346">
    <property type="entry name" value="Lysozyme-like_dom_sf"/>
</dbReference>
<reference evidence="2" key="1">
    <citation type="submission" date="2016-01" db="EMBL/GenBank/DDBJ databases">
        <authorList>
            <person name="Peeters C."/>
        </authorList>
    </citation>
    <scope>NUCLEOTIDE SEQUENCE [LARGE SCALE GENOMIC DNA]</scope>
    <source>
        <strain evidence="2">LMG 29318</strain>
    </source>
</reference>
<comment type="caution">
    <text evidence="2">The sequence shown here is derived from an EMBL/GenBank/DDBJ whole genome shotgun (WGS) entry which is preliminary data.</text>
</comment>
<dbReference type="GO" id="GO:0016998">
    <property type="term" value="P:cell wall macromolecule catabolic process"/>
    <property type="evidence" value="ECO:0007669"/>
    <property type="project" value="InterPro"/>
</dbReference>
<evidence type="ECO:0000313" key="2">
    <source>
        <dbReference type="EMBL" id="SAK73742.1"/>
    </source>
</evidence>
<evidence type="ECO:0000259" key="1">
    <source>
        <dbReference type="Pfam" id="PF00182"/>
    </source>
</evidence>
<dbReference type="Gene3D" id="1.10.530.10">
    <property type="match status" value="1"/>
</dbReference>
<sequence>MRYESEWGGSMSKWDALSSLMGDQRYIWQGELERIQKLLWWDKVAGTVKGFPQEPIVWHLHPIGMVGNFQTSLCSCNKDITVEELDLLLPLDVRSKGLFYAAHDTTARGFDKSQFLDLLNKYLRENDMMTCARKVHFLSQMSHECDQLRTNEEYRNRDGSIPSGWNNYHGGSNFHGRGLIQLTHDTNYIAYGKFIGDSTVGTSPDKVCRNIDRTTRSACWYWRHGSHWGDINPKADRNDFYAVTVAVNGGFNHVDDRFVALNRLAEMLGATHCTTNPGLVFNDYRLENSLLFNTQFYKNNPSLFKKAVKVVNEKK</sequence>
<keyword evidence="3" id="KW-1185">Reference proteome</keyword>
<feature type="domain" description="Glycoside hydrolase family 19 catalytic" evidence="1">
    <location>
        <begin position="165"/>
        <end position="223"/>
    </location>
</feature>
<dbReference type="GO" id="GO:0004568">
    <property type="term" value="F:chitinase activity"/>
    <property type="evidence" value="ECO:0007669"/>
    <property type="project" value="InterPro"/>
</dbReference>
<gene>
    <name evidence="2" type="ORF">AWB75_04055</name>
</gene>
<name>A0A158BUG6_9BURK</name>
<dbReference type="GO" id="GO:0006032">
    <property type="term" value="P:chitin catabolic process"/>
    <property type="evidence" value="ECO:0007669"/>
    <property type="project" value="InterPro"/>
</dbReference>
<dbReference type="SUPFAM" id="SSF53955">
    <property type="entry name" value="Lysozyme-like"/>
    <property type="match status" value="1"/>
</dbReference>
<dbReference type="InterPro" id="IPR000726">
    <property type="entry name" value="Glyco_hydro_19_cat"/>
</dbReference>
<protein>
    <submittedName>
        <fullName evidence="2">EF hand domain-containing protein</fullName>
    </submittedName>
</protein>
<proteinExistence type="predicted"/>
<dbReference type="Pfam" id="PF00182">
    <property type="entry name" value="Glyco_hydro_19"/>
    <property type="match status" value="1"/>
</dbReference>
<dbReference type="EMBL" id="FCOF02000019">
    <property type="protein sequence ID" value="SAK73742.1"/>
    <property type="molecule type" value="Genomic_DNA"/>
</dbReference>
<dbReference type="Proteomes" id="UP000054870">
    <property type="component" value="Unassembled WGS sequence"/>
</dbReference>
<evidence type="ECO:0000313" key="3">
    <source>
        <dbReference type="Proteomes" id="UP000054870"/>
    </source>
</evidence>
<organism evidence="2 3">
    <name type="scientific">Caballeronia catudaia</name>
    <dbReference type="NCBI Taxonomy" id="1777136"/>
    <lineage>
        <taxon>Bacteria</taxon>
        <taxon>Pseudomonadati</taxon>
        <taxon>Pseudomonadota</taxon>
        <taxon>Betaproteobacteria</taxon>
        <taxon>Burkholderiales</taxon>
        <taxon>Burkholderiaceae</taxon>
        <taxon>Caballeronia</taxon>
    </lineage>
</organism>
<accession>A0A158BUG6</accession>
<dbReference type="AlphaFoldDB" id="A0A158BUG6"/>